<evidence type="ECO:0000256" key="1">
    <source>
        <dbReference type="ARBA" id="ARBA00010877"/>
    </source>
</evidence>
<comment type="similarity">
    <text evidence="1 7">Belongs to the MICOS complex subunit Mic60 family.</text>
</comment>
<dbReference type="Pfam" id="PF09731">
    <property type="entry name" value="Mitofilin"/>
    <property type="match status" value="1"/>
</dbReference>
<evidence type="ECO:0000313" key="10">
    <source>
        <dbReference type="WBParaSite" id="TCNE_0001781701-mRNA-1"/>
    </source>
</evidence>
<keyword evidence="4" id="KW-1133">Transmembrane helix</keyword>
<name>A0A183VAP6_TOXCA</name>
<keyword evidence="9" id="KW-1185">Reference proteome</keyword>
<accession>A0A183VAP6</accession>
<comment type="subcellular location">
    <subcellularLocation>
        <location evidence="7">Mitochondrion inner membrane</location>
        <topology evidence="7">Single-pass membrane protein</topology>
    </subcellularLocation>
</comment>
<evidence type="ECO:0000256" key="6">
    <source>
        <dbReference type="ARBA" id="ARBA00023136"/>
    </source>
</evidence>
<keyword evidence="5 7" id="KW-0496">Mitochondrion</keyword>
<reference evidence="10" key="1">
    <citation type="submission" date="2016-06" db="UniProtKB">
        <authorList>
            <consortium name="WormBaseParasite"/>
        </authorList>
    </citation>
    <scope>IDENTIFICATION</scope>
</reference>
<comment type="function">
    <text evidence="7">Component of the MICOS complex, a large protein complex of the mitochondrial inner membrane that plays crucial roles in the maintenance of crista junctions, inner membrane architecture, and formation of contact sites to the outer membrane.</text>
</comment>
<keyword evidence="6" id="KW-0472">Membrane</keyword>
<proteinExistence type="inferred from homology"/>
<reference evidence="8 9" key="2">
    <citation type="submission" date="2018-11" db="EMBL/GenBank/DDBJ databases">
        <authorList>
            <consortium name="Pathogen Informatics"/>
        </authorList>
    </citation>
    <scope>NUCLEOTIDE SEQUENCE [LARGE SCALE GENOMIC DNA]</scope>
</reference>
<keyword evidence="3 7" id="KW-0999">Mitochondrion inner membrane</keyword>
<protein>
    <recommendedName>
        <fullName evidence="7">MICOS complex subunit MIC60</fullName>
    </recommendedName>
    <alternativeName>
        <fullName evidence="7">Mitofilin</fullName>
    </alternativeName>
</protein>
<evidence type="ECO:0000256" key="5">
    <source>
        <dbReference type="ARBA" id="ARBA00023128"/>
    </source>
</evidence>
<evidence type="ECO:0000256" key="4">
    <source>
        <dbReference type="ARBA" id="ARBA00022989"/>
    </source>
</evidence>
<evidence type="ECO:0000256" key="3">
    <source>
        <dbReference type="ARBA" id="ARBA00022792"/>
    </source>
</evidence>
<evidence type="ECO:0000313" key="8">
    <source>
        <dbReference type="EMBL" id="VDM49137.1"/>
    </source>
</evidence>
<dbReference type="EMBL" id="UYWY01024823">
    <property type="protein sequence ID" value="VDM49137.1"/>
    <property type="molecule type" value="Genomic_DNA"/>
</dbReference>
<dbReference type="AlphaFoldDB" id="A0A183VAP6"/>
<evidence type="ECO:0000313" key="9">
    <source>
        <dbReference type="Proteomes" id="UP000050794"/>
    </source>
</evidence>
<evidence type="ECO:0000256" key="2">
    <source>
        <dbReference type="ARBA" id="ARBA00022692"/>
    </source>
</evidence>
<organism evidence="9 10">
    <name type="scientific">Toxocara canis</name>
    <name type="common">Canine roundworm</name>
    <dbReference type="NCBI Taxonomy" id="6265"/>
    <lineage>
        <taxon>Eukaryota</taxon>
        <taxon>Metazoa</taxon>
        <taxon>Ecdysozoa</taxon>
        <taxon>Nematoda</taxon>
        <taxon>Chromadorea</taxon>
        <taxon>Rhabditida</taxon>
        <taxon>Spirurina</taxon>
        <taxon>Ascaridomorpha</taxon>
        <taxon>Ascaridoidea</taxon>
        <taxon>Toxocaridae</taxon>
        <taxon>Toxocara</taxon>
    </lineage>
</organism>
<dbReference type="PANTHER" id="PTHR15415:SF7">
    <property type="entry name" value="MICOS COMPLEX SUBUNIT MIC60"/>
    <property type="match status" value="1"/>
</dbReference>
<dbReference type="Proteomes" id="UP000050794">
    <property type="component" value="Unassembled WGS sequence"/>
</dbReference>
<dbReference type="InterPro" id="IPR019133">
    <property type="entry name" value="MIC60"/>
</dbReference>
<evidence type="ECO:0000256" key="7">
    <source>
        <dbReference type="RuleBase" id="RU363000"/>
    </source>
</evidence>
<comment type="subunit">
    <text evidence="7">Component of the mitochondrial contact site and cristae organizing system (MICOS) complex.</text>
</comment>
<dbReference type="WBParaSite" id="TCNE_0001781701-mRNA-1">
    <property type="protein sequence ID" value="TCNE_0001781701-mRNA-1"/>
    <property type="gene ID" value="TCNE_0001781701"/>
</dbReference>
<dbReference type="GO" id="GO:0061617">
    <property type="term" value="C:MICOS complex"/>
    <property type="evidence" value="ECO:0007669"/>
    <property type="project" value="TreeGrafter"/>
</dbReference>
<keyword evidence="2 7" id="KW-0812">Transmembrane</keyword>
<dbReference type="PANTHER" id="PTHR15415">
    <property type="entry name" value="MITOFILIN"/>
    <property type="match status" value="1"/>
</dbReference>
<gene>
    <name evidence="8" type="ORF">TCNE_LOCUS17816</name>
</gene>
<dbReference type="GO" id="GO:0042407">
    <property type="term" value="P:cristae formation"/>
    <property type="evidence" value="ECO:0007669"/>
    <property type="project" value="TreeGrafter"/>
</dbReference>
<sequence length="144" mass="16162">MISALPNESIAEGTYTDADLKRRFSKVEKVARTVAYIDENDAGPFTYGLSYARSKLHIDTRAKFSSKDKIDPNALDANEVLDRAKHFVNKNDLSSAVRVLQLLRGEAARVAHDWISDTRKHLETRMIVEALVAHSTITGIRTTY</sequence>